<evidence type="ECO:0000313" key="3">
    <source>
        <dbReference type="EMBL" id="QDU79348.1"/>
    </source>
</evidence>
<sequence length="374" mass="41775">MSRRRTTPEVEIGSDSFLDIIANIVGILIILIVIAAVRVSQSPIPTMSIESDASEPIAVADAEEPEAILEAETEPQPESEPVAEPVVAPTPKVIELDEQLLAEVEQLEAQLVDLTDQSTEQSAQIKALNAELQKRNEQTGSLNQQVQKLVQLKDHAEQMRAQLQHSHDKTKSRINQLTRVLEEVEQKESPTKELRHEVTPVSKRVAGKEIHFQVKYNKISVLPIDELVTEMKEEIPDNLSWIMKFNEYNGEVGPIRGFRMTYKVARESLSAVEQLQQGRGMMKVGVERWELVEDELLLAESFEKALEPLSSFQAALQQADSNSTLTFWVYPDSFATFQKIKEVVHHNGFLIAARPIPFGAPIAGSPNGSQSESQ</sequence>
<keyword evidence="1" id="KW-0175">Coiled coil</keyword>
<gene>
    <name evidence="3" type="ORF">Pla110_10560</name>
</gene>
<keyword evidence="2" id="KW-0812">Transmembrane</keyword>
<reference evidence="3 4" key="1">
    <citation type="submission" date="2019-02" db="EMBL/GenBank/DDBJ databases">
        <title>Deep-cultivation of Planctomycetes and their phenomic and genomic characterization uncovers novel biology.</title>
        <authorList>
            <person name="Wiegand S."/>
            <person name="Jogler M."/>
            <person name="Boedeker C."/>
            <person name="Pinto D."/>
            <person name="Vollmers J."/>
            <person name="Rivas-Marin E."/>
            <person name="Kohn T."/>
            <person name="Peeters S.H."/>
            <person name="Heuer A."/>
            <person name="Rast P."/>
            <person name="Oberbeckmann S."/>
            <person name="Bunk B."/>
            <person name="Jeske O."/>
            <person name="Meyerdierks A."/>
            <person name="Storesund J.E."/>
            <person name="Kallscheuer N."/>
            <person name="Luecker S."/>
            <person name="Lage O.M."/>
            <person name="Pohl T."/>
            <person name="Merkel B.J."/>
            <person name="Hornburger P."/>
            <person name="Mueller R.-W."/>
            <person name="Bruemmer F."/>
            <person name="Labrenz M."/>
            <person name="Spormann A.M."/>
            <person name="Op den Camp H."/>
            <person name="Overmann J."/>
            <person name="Amann R."/>
            <person name="Jetten M.S.M."/>
            <person name="Mascher T."/>
            <person name="Medema M.H."/>
            <person name="Devos D.P."/>
            <person name="Kaster A.-K."/>
            <person name="Ovreas L."/>
            <person name="Rohde M."/>
            <person name="Galperin M.Y."/>
            <person name="Jogler C."/>
        </authorList>
    </citation>
    <scope>NUCLEOTIDE SEQUENCE [LARGE SCALE GENOMIC DNA]</scope>
    <source>
        <strain evidence="3 4">Pla110</strain>
    </source>
</reference>
<feature type="transmembrane region" description="Helical" evidence="2">
    <location>
        <begin position="20"/>
        <end position="39"/>
    </location>
</feature>
<dbReference type="Gene3D" id="1.10.287.1490">
    <property type="match status" value="1"/>
</dbReference>
<proteinExistence type="predicted"/>
<organism evidence="3 4">
    <name type="scientific">Polystyrenella longa</name>
    <dbReference type="NCBI Taxonomy" id="2528007"/>
    <lineage>
        <taxon>Bacteria</taxon>
        <taxon>Pseudomonadati</taxon>
        <taxon>Planctomycetota</taxon>
        <taxon>Planctomycetia</taxon>
        <taxon>Planctomycetales</taxon>
        <taxon>Planctomycetaceae</taxon>
        <taxon>Polystyrenella</taxon>
    </lineage>
</organism>
<dbReference type="OrthoDB" id="284128at2"/>
<keyword evidence="2" id="KW-0472">Membrane</keyword>
<evidence type="ECO:0000256" key="1">
    <source>
        <dbReference type="SAM" id="Coils"/>
    </source>
</evidence>
<evidence type="ECO:0000313" key="4">
    <source>
        <dbReference type="Proteomes" id="UP000317178"/>
    </source>
</evidence>
<keyword evidence="4" id="KW-1185">Reference proteome</keyword>
<protein>
    <submittedName>
        <fullName evidence="3">Uncharacterized protein</fullName>
    </submittedName>
</protein>
<evidence type="ECO:0000256" key="2">
    <source>
        <dbReference type="SAM" id="Phobius"/>
    </source>
</evidence>
<accession>A0A518CJD7</accession>
<dbReference type="Proteomes" id="UP000317178">
    <property type="component" value="Chromosome"/>
</dbReference>
<dbReference type="AlphaFoldDB" id="A0A518CJD7"/>
<dbReference type="KEGG" id="plon:Pla110_10560"/>
<feature type="coiled-coil region" evidence="1">
    <location>
        <begin position="97"/>
        <end position="187"/>
    </location>
</feature>
<keyword evidence="2" id="KW-1133">Transmembrane helix</keyword>
<dbReference type="EMBL" id="CP036281">
    <property type="protein sequence ID" value="QDU79348.1"/>
    <property type="molecule type" value="Genomic_DNA"/>
</dbReference>
<dbReference type="RefSeq" id="WP_144993883.1">
    <property type="nucleotide sequence ID" value="NZ_CP036281.1"/>
</dbReference>
<name>A0A518CJD7_9PLAN</name>